<keyword evidence="2" id="KW-1185">Reference proteome</keyword>
<evidence type="ECO:0000313" key="1">
    <source>
        <dbReference type="EMBL" id="GAA4391781.1"/>
    </source>
</evidence>
<sequence>MTIMELSEFADLGRERIEAQEYLEHLSQQVADKVYEYAIWWRQWNIDHGLPPQKCANQTELAKTLGVQKATIMRWVDKGDAEHGTQV</sequence>
<accession>A0ABP8JJD1</accession>
<organism evidence="1 2">
    <name type="scientific">Tsukamurella soli</name>
    <dbReference type="NCBI Taxonomy" id="644556"/>
    <lineage>
        <taxon>Bacteria</taxon>
        <taxon>Bacillati</taxon>
        <taxon>Actinomycetota</taxon>
        <taxon>Actinomycetes</taxon>
        <taxon>Mycobacteriales</taxon>
        <taxon>Tsukamurellaceae</taxon>
        <taxon>Tsukamurella</taxon>
    </lineage>
</organism>
<gene>
    <name evidence="1" type="ORF">GCM10023147_21020</name>
</gene>
<dbReference type="EMBL" id="BAABFR010000026">
    <property type="protein sequence ID" value="GAA4391781.1"/>
    <property type="molecule type" value="Genomic_DNA"/>
</dbReference>
<evidence type="ECO:0008006" key="3">
    <source>
        <dbReference type="Google" id="ProtNLM"/>
    </source>
</evidence>
<proteinExistence type="predicted"/>
<protein>
    <recommendedName>
        <fullName evidence="3">Helix-turn-helix domain-containing protein</fullName>
    </recommendedName>
</protein>
<reference evidence="2" key="1">
    <citation type="journal article" date="2019" name="Int. J. Syst. Evol. Microbiol.">
        <title>The Global Catalogue of Microorganisms (GCM) 10K type strain sequencing project: providing services to taxonomists for standard genome sequencing and annotation.</title>
        <authorList>
            <consortium name="The Broad Institute Genomics Platform"/>
            <consortium name="The Broad Institute Genome Sequencing Center for Infectious Disease"/>
            <person name="Wu L."/>
            <person name="Ma J."/>
        </authorList>
    </citation>
    <scope>NUCLEOTIDE SEQUENCE [LARGE SCALE GENOMIC DNA]</scope>
    <source>
        <strain evidence="2">JCM 17688</strain>
    </source>
</reference>
<dbReference type="Proteomes" id="UP001500635">
    <property type="component" value="Unassembled WGS sequence"/>
</dbReference>
<name>A0ABP8JJD1_9ACTN</name>
<comment type="caution">
    <text evidence="1">The sequence shown here is derived from an EMBL/GenBank/DDBJ whole genome shotgun (WGS) entry which is preliminary data.</text>
</comment>
<evidence type="ECO:0000313" key="2">
    <source>
        <dbReference type="Proteomes" id="UP001500635"/>
    </source>
</evidence>